<feature type="chain" id="PRO_5046280082" evidence="2">
    <location>
        <begin position="25"/>
        <end position="243"/>
    </location>
</feature>
<feature type="signal peptide" evidence="2">
    <location>
        <begin position="1"/>
        <end position="24"/>
    </location>
</feature>
<proteinExistence type="predicted"/>
<feature type="domain" description="Outer membrane protein beta-barrel" evidence="3">
    <location>
        <begin position="11"/>
        <end position="241"/>
    </location>
</feature>
<dbReference type="EMBL" id="JBHRYN010000069">
    <property type="protein sequence ID" value="MFC3703077.1"/>
    <property type="molecule type" value="Genomic_DNA"/>
</dbReference>
<evidence type="ECO:0000313" key="4">
    <source>
        <dbReference type="EMBL" id="MFC3703077.1"/>
    </source>
</evidence>
<protein>
    <submittedName>
        <fullName evidence="4">Outer membrane beta-barrel protein</fullName>
    </submittedName>
</protein>
<evidence type="ECO:0000256" key="2">
    <source>
        <dbReference type="SAM" id="SignalP"/>
    </source>
</evidence>
<reference evidence="5" key="1">
    <citation type="journal article" date="2019" name="Int. J. Syst. Evol. Microbiol.">
        <title>The Global Catalogue of Microorganisms (GCM) 10K type strain sequencing project: providing services to taxonomists for standard genome sequencing and annotation.</title>
        <authorList>
            <consortium name="The Broad Institute Genomics Platform"/>
            <consortium name="The Broad Institute Genome Sequencing Center for Infectious Disease"/>
            <person name="Wu L."/>
            <person name="Ma J."/>
        </authorList>
    </citation>
    <scope>NUCLEOTIDE SEQUENCE [LARGE SCALE GENOMIC DNA]</scope>
    <source>
        <strain evidence="5">CECT 8288</strain>
    </source>
</reference>
<evidence type="ECO:0000256" key="1">
    <source>
        <dbReference type="ARBA" id="ARBA00022729"/>
    </source>
</evidence>
<evidence type="ECO:0000313" key="5">
    <source>
        <dbReference type="Proteomes" id="UP001595710"/>
    </source>
</evidence>
<keyword evidence="5" id="KW-1185">Reference proteome</keyword>
<name>A0ABV7WV19_9GAMM</name>
<dbReference type="InterPro" id="IPR011250">
    <property type="entry name" value="OMP/PagP_B-barrel"/>
</dbReference>
<accession>A0ABV7WV19</accession>
<keyword evidence="1 2" id="KW-0732">Signal</keyword>
<sequence length="243" mass="26622">MQKYGVIGLIIAATLVVLTSNVWAQTPFNFVGGVKLTNGNWSGVNSEPDNEAFYGEGGGLGISAGYQKDKWVGALSLSLAGYNFDGTGPDRIPLDEYMGLDFKKAGASEFDLAFGYRVWPRLYPIFGFKRFGLVWEDPDITQELAGYSVGIAGNYPISKRFLLFGSVASESMNINIKVDGEAEDIGDARGVAIELGTAYYFSNRTLLQISLEGHSLENQYRNQKNQTHSISTITIGLQRRFGK</sequence>
<organism evidence="4 5">
    <name type="scientific">Reinekea marina</name>
    <dbReference type="NCBI Taxonomy" id="1310421"/>
    <lineage>
        <taxon>Bacteria</taxon>
        <taxon>Pseudomonadati</taxon>
        <taxon>Pseudomonadota</taxon>
        <taxon>Gammaproteobacteria</taxon>
        <taxon>Oceanospirillales</taxon>
        <taxon>Saccharospirillaceae</taxon>
        <taxon>Reinekea</taxon>
    </lineage>
</organism>
<dbReference type="RefSeq" id="WP_377363528.1">
    <property type="nucleotide sequence ID" value="NZ_JBHRYN010000069.1"/>
</dbReference>
<dbReference type="InterPro" id="IPR027385">
    <property type="entry name" value="Beta-barrel_OMP"/>
</dbReference>
<gene>
    <name evidence="4" type="ORF">ACFOND_15720</name>
</gene>
<dbReference type="Proteomes" id="UP001595710">
    <property type="component" value="Unassembled WGS sequence"/>
</dbReference>
<evidence type="ECO:0000259" key="3">
    <source>
        <dbReference type="Pfam" id="PF13505"/>
    </source>
</evidence>
<comment type="caution">
    <text evidence="4">The sequence shown here is derived from an EMBL/GenBank/DDBJ whole genome shotgun (WGS) entry which is preliminary data.</text>
</comment>
<dbReference type="SUPFAM" id="SSF56925">
    <property type="entry name" value="OMPA-like"/>
    <property type="match status" value="1"/>
</dbReference>
<dbReference type="Pfam" id="PF13505">
    <property type="entry name" value="OMP_b-brl"/>
    <property type="match status" value="1"/>
</dbReference>